<evidence type="ECO:0000256" key="2">
    <source>
        <dbReference type="ARBA" id="ARBA00001913"/>
    </source>
</evidence>
<evidence type="ECO:0000256" key="1">
    <source>
        <dbReference type="ARBA" id="ARBA00000548"/>
    </source>
</evidence>
<reference evidence="17" key="3">
    <citation type="submission" date="2025-09" db="UniProtKB">
        <authorList>
            <consortium name="Ensembl"/>
        </authorList>
    </citation>
    <scope>IDENTIFICATION</scope>
</reference>
<evidence type="ECO:0000256" key="12">
    <source>
        <dbReference type="ARBA" id="ARBA00023295"/>
    </source>
</evidence>
<feature type="domain" description="Glycosyl hydrolase family 13 catalytic" evidence="16">
    <location>
        <begin position="26"/>
        <end position="478"/>
    </location>
</feature>
<comment type="cofactor">
    <cofactor evidence="3">
        <name>chloride</name>
        <dbReference type="ChEBI" id="CHEBI:17996"/>
    </cofactor>
</comment>
<dbReference type="SUPFAM" id="SSF51445">
    <property type="entry name" value="(Trans)glycosidases"/>
    <property type="match status" value="2"/>
</dbReference>
<feature type="signal peptide" evidence="14">
    <location>
        <begin position="1"/>
        <end position="15"/>
    </location>
</feature>
<dbReference type="Ensembl" id="ENSDCDT00010008570.1">
    <property type="protein sequence ID" value="ENSDCDP00010008146.1"/>
    <property type="gene ID" value="ENSDCDG00010003672.1"/>
</dbReference>
<dbReference type="GeneTree" id="ENSGT00940000163518"/>
<dbReference type="InterPro" id="IPR013780">
    <property type="entry name" value="Glyco_hydro_b"/>
</dbReference>
<keyword evidence="7" id="KW-0378">Hydrolase</keyword>
<dbReference type="InterPro" id="IPR006047">
    <property type="entry name" value="GH13_cat_dom"/>
</dbReference>
<dbReference type="Proteomes" id="UP000694580">
    <property type="component" value="Chromosome 1"/>
</dbReference>
<dbReference type="InterPro" id="IPR006048">
    <property type="entry name" value="A-amylase/branching_C"/>
</dbReference>
<feature type="chain" id="PRO_5044252823" description="alpha-amylase" evidence="14">
    <location>
        <begin position="16"/>
        <end position="576"/>
    </location>
</feature>
<keyword evidence="8" id="KW-0106">Calcium</keyword>
<reference evidence="17 18" key="1">
    <citation type="submission" date="2020-06" db="EMBL/GenBank/DDBJ databases">
        <authorList>
            <consortium name="Wellcome Sanger Institute Data Sharing"/>
        </authorList>
    </citation>
    <scope>NUCLEOTIDE SEQUENCE [LARGE SCALE GENOMIC DNA]</scope>
</reference>
<dbReference type="Gene3D" id="3.20.20.80">
    <property type="entry name" value="Glycosidases"/>
    <property type="match status" value="2"/>
</dbReference>
<evidence type="ECO:0000256" key="8">
    <source>
        <dbReference type="ARBA" id="ARBA00022837"/>
    </source>
</evidence>
<dbReference type="SMART" id="SM00632">
    <property type="entry name" value="Aamy_C"/>
    <property type="match status" value="1"/>
</dbReference>
<evidence type="ECO:0000256" key="4">
    <source>
        <dbReference type="ARBA" id="ARBA00008061"/>
    </source>
</evidence>
<sequence length="576" mass="63980">MKLLVLAALLGLSLAQHNPHTKEGRTSIVHLFEWRWEDIAAECERYLAPNGYGGVQISPPSESIVISDPWRPWWQRYQPISYNLCSRSGNEQQLKDMITRCNNVGVNIYVDVVINHMCGSGGGAGTHSSCGTYFNANSKEFPSVPYSGLDFNDGKCKTGSGNIENYNDIYQACLNTAFHGRGPHFKQKVHELREKHLYLFHSGFTFVSAGERLSSRQPAGPGFGEGLCPRQNGRLPEQARRHGRGWIQGGCLQAHVARGPAGRVRQAAQPQHPVVLRWLAAVHLPRGAVFPRFRQRRVVFRVAMTCMTSLFQVIDLGGEPITSGEYTGLGRVTEFKYGAKLGEVMRRWNGQKLSYLKNWGEGWSFMPSDKALVFVDNHDNQRGHGAGGASILTFWDARLYKMGVGLMLAHPYGVTRVMSSFRWDRNIVNGQDKNDWIGPPSYSDGSTKPVPINPDSTCGDGWVCEHRWRQIRNMAIFRNVVNGQPFANWWDNGSNQIAFGRGDRGFIVINNDEYNLDATLNTGLPGGTYCDVISGDKDGGRCTGKQVQVGGDGRAHFSISNSAEDPFMAIHADSKL</sequence>
<dbReference type="InterPro" id="IPR006046">
    <property type="entry name" value="Alpha_amylase"/>
</dbReference>
<dbReference type="PANTHER" id="PTHR43447">
    <property type="entry name" value="ALPHA-AMYLASE"/>
    <property type="match status" value="1"/>
</dbReference>
<evidence type="ECO:0000256" key="7">
    <source>
        <dbReference type="ARBA" id="ARBA00022801"/>
    </source>
</evidence>
<dbReference type="PRINTS" id="PR00110">
    <property type="entry name" value="ALPHAAMYLASE"/>
</dbReference>
<keyword evidence="10" id="KW-0868">Chloride</keyword>
<dbReference type="Gene3D" id="2.60.40.1180">
    <property type="entry name" value="Golgi alpha-mannosidase II"/>
    <property type="match status" value="1"/>
</dbReference>
<dbReference type="InterPro" id="IPR017853">
    <property type="entry name" value="GH"/>
</dbReference>
<evidence type="ECO:0000313" key="17">
    <source>
        <dbReference type="Ensembl" id="ENSDCDP00010008146.1"/>
    </source>
</evidence>
<evidence type="ECO:0000256" key="5">
    <source>
        <dbReference type="ARBA" id="ARBA00012595"/>
    </source>
</evidence>
<keyword evidence="11" id="KW-0119">Carbohydrate metabolism</keyword>
<organism evidence="17 18">
    <name type="scientific">Denticeps clupeoides</name>
    <name type="common">denticle herring</name>
    <dbReference type="NCBI Taxonomy" id="299321"/>
    <lineage>
        <taxon>Eukaryota</taxon>
        <taxon>Metazoa</taxon>
        <taxon>Chordata</taxon>
        <taxon>Craniata</taxon>
        <taxon>Vertebrata</taxon>
        <taxon>Euteleostomi</taxon>
        <taxon>Actinopterygii</taxon>
        <taxon>Neopterygii</taxon>
        <taxon>Teleostei</taxon>
        <taxon>Clupei</taxon>
        <taxon>Clupeiformes</taxon>
        <taxon>Denticipitoidei</taxon>
        <taxon>Denticipitidae</taxon>
        <taxon>Denticeps</taxon>
    </lineage>
</organism>
<dbReference type="AlphaFoldDB" id="A0AAY4ALB3"/>
<evidence type="ECO:0000256" key="11">
    <source>
        <dbReference type="ARBA" id="ARBA00023277"/>
    </source>
</evidence>
<dbReference type="GO" id="GO:0005975">
    <property type="term" value="P:carbohydrate metabolic process"/>
    <property type="evidence" value="ECO:0007669"/>
    <property type="project" value="InterPro"/>
</dbReference>
<evidence type="ECO:0000259" key="16">
    <source>
        <dbReference type="SMART" id="SM00642"/>
    </source>
</evidence>
<keyword evidence="18" id="KW-1185">Reference proteome</keyword>
<keyword evidence="12" id="KW-0326">Glycosidase</keyword>
<dbReference type="SUPFAM" id="SSF51011">
    <property type="entry name" value="Glycosyl hydrolase domain"/>
    <property type="match status" value="1"/>
</dbReference>
<feature type="domain" description="Alpha-amylase C-terminal" evidence="15">
    <location>
        <begin position="487"/>
        <end position="575"/>
    </location>
</feature>
<evidence type="ECO:0000256" key="13">
    <source>
        <dbReference type="RuleBase" id="RU003615"/>
    </source>
</evidence>
<evidence type="ECO:0000256" key="9">
    <source>
        <dbReference type="ARBA" id="ARBA00023157"/>
    </source>
</evidence>
<dbReference type="SMART" id="SM00642">
    <property type="entry name" value="Aamy"/>
    <property type="match status" value="1"/>
</dbReference>
<comment type="catalytic activity">
    <reaction evidence="1">
        <text>Endohydrolysis of (1-&gt;4)-alpha-D-glucosidic linkages in polysaccharides containing three or more (1-&gt;4)-alpha-linked D-glucose units.</text>
        <dbReference type="EC" id="3.2.1.1"/>
    </reaction>
</comment>
<keyword evidence="14" id="KW-0732">Signal</keyword>
<dbReference type="Pfam" id="PF02806">
    <property type="entry name" value="Alpha-amylase_C"/>
    <property type="match status" value="1"/>
</dbReference>
<gene>
    <name evidence="17" type="primary">LOC114785949</name>
</gene>
<dbReference type="InterPro" id="IPR031319">
    <property type="entry name" value="A-amylase_C"/>
</dbReference>
<accession>A0AAY4ALB3</accession>
<evidence type="ECO:0000256" key="10">
    <source>
        <dbReference type="ARBA" id="ARBA00023214"/>
    </source>
</evidence>
<comment type="similarity">
    <text evidence="4 13">Belongs to the glycosyl hydrolase 13 family.</text>
</comment>
<keyword evidence="9" id="KW-1015">Disulfide bond</keyword>
<name>A0AAY4ALB3_9TELE</name>
<protein>
    <recommendedName>
        <fullName evidence="5">alpha-amylase</fullName>
        <ecNumber evidence="5">3.2.1.1</ecNumber>
    </recommendedName>
</protein>
<dbReference type="GO" id="GO:0004556">
    <property type="term" value="F:alpha-amylase activity"/>
    <property type="evidence" value="ECO:0007669"/>
    <property type="project" value="UniProtKB-EC"/>
</dbReference>
<evidence type="ECO:0000256" key="3">
    <source>
        <dbReference type="ARBA" id="ARBA00001923"/>
    </source>
</evidence>
<dbReference type="EC" id="3.2.1.1" evidence="5"/>
<evidence type="ECO:0000313" key="18">
    <source>
        <dbReference type="Proteomes" id="UP000694580"/>
    </source>
</evidence>
<evidence type="ECO:0000259" key="15">
    <source>
        <dbReference type="SMART" id="SM00632"/>
    </source>
</evidence>
<comment type="cofactor">
    <cofactor evidence="2">
        <name>Ca(2+)</name>
        <dbReference type="ChEBI" id="CHEBI:29108"/>
    </cofactor>
</comment>
<reference evidence="17" key="2">
    <citation type="submission" date="2025-08" db="UniProtKB">
        <authorList>
            <consortium name="Ensembl"/>
        </authorList>
    </citation>
    <scope>IDENTIFICATION</scope>
</reference>
<keyword evidence="6" id="KW-0479">Metal-binding</keyword>
<evidence type="ECO:0000256" key="6">
    <source>
        <dbReference type="ARBA" id="ARBA00022723"/>
    </source>
</evidence>
<dbReference type="CDD" id="cd11317">
    <property type="entry name" value="AmyAc_bac_euk_AmyA"/>
    <property type="match status" value="1"/>
</dbReference>
<dbReference type="GO" id="GO:0046872">
    <property type="term" value="F:metal ion binding"/>
    <property type="evidence" value="ECO:0007669"/>
    <property type="project" value="UniProtKB-KW"/>
</dbReference>
<proteinExistence type="inferred from homology"/>
<dbReference type="FunFam" id="2.60.40.1180:FF:000020">
    <property type="entry name" value="Pancreatic alpha-amylase"/>
    <property type="match status" value="1"/>
</dbReference>
<evidence type="ECO:0000256" key="14">
    <source>
        <dbReference type="SAM" id="SignalP"/>
    </source>
</evidence>